<dbReference type="SMART" id="SM01014">
    <property type="entry name" value="ARID"/>
    <property type="match status" value="1"/>
</dbReference>
<accession>A0A3B4AW41</accession>
<keyword evidence="3" id="KW-0539">Nucleus</keyword>
<feature type="compositionally biased region" description="Polar residues" evidence="4">
    <location>
        <begin position="261"/>
        <end position="272"/>
    </location>
</feature>
<protein>
    <recommendedName>
        <fullName evidence="5">ARID domain-containing protein</fullName>
    </recommendedName>
</protein>
<dbReference type="AlphaFoldDB" id="A0A3B4AW41"/>
<proteinExistence type="predicted"/>
<evidence type="ECO:0000256" key="4">
    <source>
        <dbReference type="SAM" id="MobiDB-lite"/>
    </source>
</evidence>
<dbReference type="GO" id="GO:0006357">
    <property type="term" value="P:regulation of transcription by RNA polymerase II"/>
    <property type="evidence" value="ECO:0007669"/>
    <property type="project" value="TreeGrafter"/>
</dbReference>
<dbReference type="GO" id="GO:0000976">
    <property type="term" value="F:transcription cis-regulatory region binding"/>
    <property type="evidence" value="ECO:0007669"/>
    <property type="project" value="TreeGrafter"/>
</dbReference>
<dbReference type="CDD" id="cd16869">
    <property type="entry name" value="ARID_ARID5"/>
    <property type="match status" value="1"/>
</dbReference>
<dbReference type="Ensembl" id="ENSPMGT00000022171.1">
    <property type="protein sequence ID" value="ENSPMGP00000020794.1"/>
    <property type="gene ID" value="ENSPMGG00000016851.1"/>
</dbReference>
<dbReference type="Proteomes" id="UP000261520">
    <property type="component" value="Unplaced"/>
</dbReference>
<feature type="domain" description="ARID" evidence="5">
    <location>
        <begin position="17"/>
        <end position="109"/>
    </location>
</feature>
<feature type="compositionally biased region" description="Basic and acidic residues" evidence="4">
    <location>
        <begin position="286"/>
        <end position="298"/>
    </location>
</feature>
<dbReference type="InterPro" id="IPR051232">
    <property type="entry name" value="ARID/SWI1_ChromRemod"/>
</dbReference>
<evidence type="ECO:0000256" key="2">
    <source>
        <dbReference type="ARBA" id="ARBA00023163"/>
    </source>
</evidence>
<feature type="compositionally biased region" description="Basic and acidic residues" evidence="4">
    <location>
        <begin position="371"/>
        <end position="381"/>
    </location>
</feature>
<sequence>MLQKEIQEERGNRPTEDITEEHFLKELYLFMKKRDTPIERIPHLGFKQIDLYVMFKTVKELGGYHQVTAQQLWKQVYNTLGGNPRSTSAATCTRRHYEKLLLPYECHIKGLRLNHHSGLFPLSPSYAKFYYPPYPYPPLPQSLLPSPRLPVPPPPVYLSCTPALPNLTERPPPSPNCSDHLKDPLEHLRYLAKRYETSTGLSEPLNLSVKSPNRDITTSPASSFAPPSSNKNPKFLNKPSPLYTSLNTNVKSDAEDGGTATAETSLFSSVKDSPTPKSPDISTDPEQNKKAASERCHSPEVSCINELISSTGEKGGRMEIEIPLSVFNNWLQMYGPQATLNASRQLLIQEENTRKSTVTETTPANLTFEIKQSKSDEENPRHMPSQRSPSQYQCSNHKPTFGTLRNAVSRDVYVFNDANKPYNIKSVPIEGWGMTSRSGPTLPKQANVIINPPVLPQDHRTPKPYVTKEHRQQQQTESEGLMQKPVSMLQLTPEEVMKLKKIISNSA</sequence>
<feature type="region of interest" description="Disordered" evidence="4">
    <location>
        <begin position="463"/>
        <end position="488"/>
    </location>
</feature>
<dbReference type="PANTHER" id="PTHR13964:SF25">
    <property type="entry name" value="AT-RICH INTERACTIVE DOMAIN-CONTAINING PROTEIN 5A"/>
    <property type="match status" value="1"/>
</dbReference>
<feature type="compositionally biased region" description="Polar residues" evidence="4">
    <location>
        <begin position="385"/>
        <end position="394"/>
    </location>
</feature>
<feature type="compositionally biased region" description="Low complexity" evidence="4">
    <location>
        <begin position="219"/>
        <end position="234"/>
    </location>
</feature>
<dbReference type="GO" id="GO:0005634">
    <property type="term" value="C:nucleus"/>
    <property type="evidence" value="ECO:0007669"/>
    <property type="project" value="TreeGrafter"/>
</dbReference>
<dbReference type="SUPFAM" id="SSF46774">
    <property type="entry name" value="ARID-like"/>
    <property type="match status" value="1"/>
</dbReference>
<feature type="compositionally biased region" description="Polar residues" evidence="4">
    <location>
        <begin position="242"/>
        <end position="251"/>
    </location>
</feature>
<feature type="compositionally biased region" description="Polar residues" evidence="4">
    <location>
        <begin position="208"/>
        <end position="218"/>
    </location>
</feature>
<name>A0A3B4AW41_9GOBI</name>
<dbReference type="PROSITE" id="PS51011">
    <property type="entry name" value="ARID"/>
    <property type="match status" value="1"/>
</dbReference>
<feature type="compositionally biased region" description="Basic and acidic residues" evidence="4">
    <location>
        <begin position="463"/>
        <end position="472"/>
    </location>
</feature>
<evidence type="ECO:0000313" key="6">
    <source>
        <dbReference type="Ensembl" id="ENSPMGP00000020794.1"/>
    </source>
</evidence>
<dbReference type="PANTHER" id="PTHR13964">
    <property type="entry name" value="RBP-RELATED"/>
    <property type="match status" value="1"/>
</dbReference>
<dbReference type="InterPro" id="IPR001606">
    <property type="entry name" value="ARID_dom"/>
</dbReference>
<keyword evidence="2" id="KW-0804">Transcription</keyword>
<dbReference type="Pfam" id="PF01388">
    <property type="entry name" value="ARID"/>
    <property type="match status" value="1"/>
</dbReference>
<keyword evidence="1" id="KW-0805">Transcription regulation</keyword>
<dbReference type="SMART" id="SM00501">
    <property type="entry name" value="BRIGHT"/>
    <property type="match status" value="1"/>
</dbReference>
<reference evidence="6" key="1">
    <citation type="submission" date="2025-08" db="UniProtKB">
        <authorList>
            <consortium name="Ensembl"/>
        </authorList>
    </citation>
    <scope>IDENTIFICATION</scope>
</reference>
<evidence type="ECO:0000256" key="1">
    <source>
        <dbReference type="ARBA" id="ARBA00023015"/>
    </source>
</evidence>
<dbReference type="STRING" id="409849.ENSPMGP00000020794"/>
<feature type="compositionally biased region" description="Polar residues" evidence="4">
    <location>
        <begin position="355"/>
        <end position="365"/>
    </location>
</feature>
<reference evidence="6" key="2">
    <citation type="submission" date="2025-09" db="UniProtKB">
        <authorList>
            <consortium name="Ensembl"/>
        </authorList>
    </citation>
    <scope>IDENTIFICATION</scope>
</reference>
<organism evidence="6 7">
    <name type="scientific">Periophthalmus magnuspinnatus</name>
    <dbReference type="NCBI Taxonomy" id="409849"/>
    <lineage>
        <taxon>Eukaryota</taxon>
        <taxon>Metazoa</taxon>
        <taxon>Chordata</taxon>
        <taxon>Craniata</taxon>
        <taxon>Vertebrata</taxon>
        <taxon>Euteleostomi</taxon>
        <taxon>Actinopterygii</taxon>
        <taxon>Neopterygii</taxon>
        <taxon>Teleostei</taxon>
        <taxon>Neoteleostei</taxon>
        <taxon>Acanthomorphata</taxon>
        <taxon>Gobiaria</taxon>
        <taxon>Gobiiformes</taxon>
        <taxon>Gobioidei</taxon>
        <taxon>Gobiidae</taxon>
        <taxon>Oxudercinae</taxon>
        <taxon>Periophthalmus</taxon>
    </lineage>
</organism>
<evidence type="ECO:0000313" key="7">
    <source>
        <dbReference type="Proteomes" id="UP000261520"/>
    </source>
</evidence>
<dbReference type="FunFam" id="1.10.150.60:FF:000015">
    <property type="entry name" value="AT-rich interactive domain-containing protein 5B"/>
    <property type="match status" value="1"/>
</dbReference>
<evidence type="ECO:0000259" key="5">
    <source>
        <dbReference type="PROSITE" id="PS51011"/>
    </source>
</evidence>
<evidence type="ECO:0000256" key="3">
    <source>
        <dbReference type="ARBA" id="ARBA00023242"/>
    </source>
</evidence>
<keyword evidence="7" id="KW-1185">Reference proteome</keyword>
<dbReference type="Gene3D" id="1.10.150.60">
    <property type="entry name" value="ARID DNA-binding domain"/>
    <property type="match status" value="1"/>
</dbReference>
<dbReference type="InterPro" id="IPR036431">
    <property type="entry name" value="ARID_dom_sf"/>
</dbReference>
<feature type="region of interest" description="Disordered" evidence="4">
    <location>
        <begin position="201"/>
        <end position="298"/>
    </location>
</feature>
<feature type="region of interest" description="Disordered" evidence="4">
    <location>
        <begin position="354"/>
        <end position="394"/>
    </location>
</feature>